<dbReference type="PANTHER" id="PTHR43798">
    <property type="entry name" value="MONOACYLGLYCEROL LIPASE"/>
    <property type="match status" value="1"/>
</dbReference>
<organism evidence="2 3">
    <name type="scientific">Streptomyces reniochalinae</name>
    <dbReference type="NCBI Taxonomy" id="2250578"/>
    <lineage>
        <taxon>Bacteria</taxon>
        <taxon>Bacillati</taxon>
        <taxon>Actinomycetota</taxon>
        <taxon>Actinomycetes</taxon>
        <taxon>Kitasatosporales</taxon>
        <taxon>Streptomycetaceae</taxon>
        <taxon>Streptomyces</taxon>
    </lineage>
</organism>
<dbReference type="PANTHER" id="PTHR43798:SF33">
    <property type="entry name" value="HYDROLASE, PUTATIVE (AFU_ORTHOLOGUE AFUA_2G14860)-RELATED"/>
    <property type="match status" value="1"/>
</dbReference>
<dbReference type="SUPFAM" id="SSF53474">
    <property type="entry name" value="alpha/beta-Hydrolases"/>
    <property type="match status" value="1"/>
</dbReference>
<keyword evidence="3" id="KW-1185">Reference proteome</keyword>
<protein>
    <submittedName>
        <fullName evidence="2">Alpha/beta hydrolase</fullName>
    </submittedName>
</protein>
<evidence type="ECO:0000259" key="1">
    <source>
        <dbReference type="Pfam" id="PF00561"/>
    </source>
</evidence>
<comment type="caution">
    <text evidence="2">The sequence shown here is derived from an EMBL/GenBank/DDBJ whole genome shotgun (WGS) entry which is preliminary data.</text>
</comment>
<dbReference type="InterPro" id="IPR050266">
    <property type="entry name" value="AB_hydrolase_sf"/>
</dbReference>
<dbReference type="Pfam" id="PF00561">
    <property type="entry name" value="Abhydrolase_1"/>
    <property type="match status" value="1"/>
</dbReference>
<evidence type="ECO:0000313" key="2">
    <source>
        <dbReference type="EMBL" id="RCG21072.1"/>
    </source>
</evidence>
<sequence>MSENGTRTVVTDGVALAYRAWGAETGVPVVLLHCLGEDGEDWRGPLVSALGGEHPVYALDLRGHGGSDRTGCYAMADFVADLRGFLDALGIGRAILVGHSFGSVVAYLFAQEHPKRVDRLVLEETGAMRPLDPPQEVPEAPRGAQLFDWEVTVQWVAQRNEPDPGWWERLASITAPTLLVGGGDRSHLPQEDLREMAERIPDARVVTIEGAGHLVHEARPMEFTRAVLDFLTET</sequence>
<reference evidence="2 3" key="1">
    <citation type="submission" date="2018-06" db="EMBL/GenBank/DDBJ databases">
        <title>Streptomyces reniochalinae sp. nov. and Streptomyces diacarnus sp. nov. from marine sponges.</title>
        <authorList>
            <person name="Li L."/>
        </authorList>
    </citation>
    <scope>NUCLEOTIDE SEQUENCE [LARGE SCALE GENOMIC DNA]</scope>
    <source>
        <strain evidence="2 3">LHW50302</strain>
    </source>
</reference>
<dbReference type="GO" id="GO:0016787">
    <property type="term" value="F:hydrolase activity"/>
    <property type="evidence" value="ECO:0007669"/>
    <property type="project" value="UniProtKB-KW"/>
</dbReference>
<evidence type="ECO:0000313" key="3">
    <source>
        <dbReference type="Proteomes" id="UP000253507"/>
    </source>
</evidence>
<dbReference type="EMBL" id="QOIM01000027">
    <property type="protein sequence ID" value="RCG21072.1"/>
    <property type="molecule type" value="Genomic_DNA"/>
</dbReference>
<dbReference type="Gene3D" id="3.40.50.1820">
    <property type="entry name" value="alpha/beta hydrolase"/>
    <property type="match status" value="1"/>
</dbReference>
<dbReference type="OrthoDB" id="3396704at2"/>
<dbReference type="AlphaFoldDB" id="A0A367ETQ9"/>
<dbReference type="InterPro" id="IPR000073">
    <property type="entry name" value="AB_hydrolase_1"/>
</dbReference>
<proteinExistence type="predicted"/>
<keyword evidence="2" id="KW-0378">Hydrolase</keyword>
<dbReference type="PRINTS" id="PR00111">
    <property type="entry name" value="ABHYDROLASE"/>
</dbReference>
<name>A0A367ETQ9_9ACTN</name>
<feature type="domain" description="AB hydrolase-1" evidence="1">
    <location>
        <begin position="28"/>
        <end position="145"/>
    </location>
</feature>
<dbReference type="GO" id="GO:0016020">
    <property type="term" value="C:membrane"/>
    <property type="evidence" value="ECO:0007669"/>
    <property type="project" value="TreeGrafter"/>
</dbReference>
<gene>
    <name evidence="2" type="ORF">DQ392_09260</name>
</gene>
<dbReference type="Proteomes" id="UP000253507">
    <property type="component" value="Unassembled WGS sequence"/>
</dbReference>
<dbReference type="RefSeq" id="WP_114015060.1">
    <property type="nucleotide sequence ID" value="NZ_QOIM01000027.1"/>
</dbReference>
<dbReference type="InterPro" id="IPR029058">
    <property type="entry name" value="AB_hydrolase_fold"/>
</dbReference>
<accession>A0A367ETQ9</accession>